<proteinExistence type="predicted"/>
<protein>
    <submittedName>
        <fullName evidence="3">Uncharacterized protein</fullName>
    </submittedName>
</protein>
<evidence type="ECO:0000256" key="2">
    <source>
        <dbReference type="SAM" id="SignalP"/>
    </source>
</evidence>
<organism evidence="3">
    <name type="scientific">Spongospora subterranea</name>
    <dbReference type="NCBI Taxonomy" id="70186"/>
    <lineage>
        <taxon>Eukaryota</taxon>
        <taxon>Sar</taxon>
        <taxon>Rhizaria</taxon>
        <taxon>Endomyxa</taxon>
        <taxon>Phytomyxea</taxon>
        <taxon>Plasmodiophorida</taxon>
        <taxon>Plasmodiophoridae</taxon>
        <taxon>Spongospora</taxon>
    </lineage>
</organism>
<feature type="region of interest" description="Disordered" evidence="1">
    <location>
        <begin position="78"/>
        <end position="145"/>
    </location>
</feature>
<reference evidence="3" key="1">
    <citation type="submission" date="2015-04" db="EMBL/GenBank/DDBJ databases">
        <title>The genome sequence of the plant pathogenic Rhizarian Plasmodiophora brassicae reveals insights in its biotrophic life cycle and the origin of chitin synthesis.</title>
        <authorList>
            <person name="Schwelm A."/>
            <person name="Fogelqvist J."/>
            <person name="Knaust A."/>
            <person name="Julke S."/>
            <person name="Lilja T."/>
            <person name="Dhandapani V."/>
            <person name="Bonilla-Rosso G."/>
            <person name="Karlsson M."/>
            <person name="Shevchenko A."/>
            <person name="Choi S.R."/>
            <person name="Kim H.G."/>
            <person name="Park J.Y."/>
            <person name="Lim Y.P."/>
            <person name="Ludwig-Muller J."/>
            <person name="Dixelius C."/>
        </authorList>
    </citation>
    <scope>NUCLEOTIDE SEQUENCE</scope>
    <source>
        <tissue evidence="3">Potato root galls</tissue>
    </source>
</reference>
<keyword evidence="2" id="KW-0732">Signal</keyword>
<feature type="non-terminal residue" evidence="3">
    <location>
        <position position="162"/>
    </location>
</feature>
<feature type="signal peptide" evidence="2">
    <location>
        <begin position="1"/>
        <end position="26"/>
    </location>
</feature>
<evidence type="ECO:0000256" key="1">
    <source>
        <dbReference type="SAM" id="MobiDB-lite"/>
    </source>
</evidence>
<dbReference type="EMBL" id="HACM01012189">
    <property type="protein sequence ID" value="CRZ12631.1"/>
    <property type="molecule type" value="Transcribed_RNA"/>
</dbReference>
<feature type="compositionally biased region" description="Polar residues" evidence="1">
    <location>
        <begin position="124"/>
        <end position="139"/>
    </location>
</feature>
<sequence length="162" mass="17309">MQPVDLKMLYAVLLLLSLYTIEPSHAINVTVEDEPEDRWAYSPTNPTSAEDNVTIVGAPLQKIIGSIEAQNGAQLIGFSDNASSRGADKPPCPSRQMRKRAASPPMPDQRSYSGPDSTPVIMAPSNNTGKTTTPPQSSVDDAMLPSPLPVVDIYGNIMMLAG</sequence>
<name>A0A0H5RFX7_9EUKA</name>
<feature type="chain" id="PRO_5005223979" evidence="2">
    <location>
        <begin position="27"/>
        <end position="162"/>
    </location>
</feature>
<dbReference type="AlphaFoldDB" id="A0A0H5RFX7"/>
<evidence type="ECO:0000313" key="3">
    <source>
        <dbReference type="EMBL" id="CRZ12631.1"/>
    </source>
</evidence>
<accession>A0A0H5RFX7</accession>